<proteinExistence type="predicted"/>
<evidence type="ECO:0000313" key="3">
    <source>
        <dbReference type="EMBL" id="TDA40038.1"/>
    </source>
</evidence>
<dbReference type="EMBL" id="RXIH01000025">
    <property type="protein sequence ID" value="RZN56378.1"/>
    <property type="molecule type" value="Genomic_DNA"/>
</dbReference>
<accession>A0A520KFR2</accession>
<comment type="caution">
    <text evidence="2">The sequence shown here is derived from an EMBL/GenBank/DDBJ whole genome shotgun (WGS) entry which is preliminary data.</text>
</comment>
<reference evidence="2 4" key="2">
    <citation type="journal article" date="2019" name="Nat. Microbiol.">
        <title>Wide diversity of methane and short-chain alkane metabolisms in uncultured archaea.</title>
        <authorList>
            <person name="Borrel G."/>
            <person name="Adam P.S."/>
            <person name="McKay L.J."/>
            <person name="Chen L.X."/>
            <person name="Sierra-Garcia I.N."/>
            <person name="Sieber C.M."/>
            <person name="Letourneur Q."/>
            <person name="Ghozlane A."/>
            <person name="Andersen G.L."/>
            <person name="Li W.J."/>
            <person name="Hallam S.J."/>
            <person name="Muyzer G."/>
            <person name="de Oliveira V.M."/>
            <person name="Inskeep W.P."/>
            <person name="Banfield J.F."/>
            <person name="Gribaldo S."/>
        </authorList>
    </citation>
    <scope>NUCLEOTIDE SEQUENCE [LARGE SCALE GENOMIC DNA]</scope>
    <source>
        <strain evidence="2">Verst-YHS</strain>
    </source>
</reference>
<dbReference type="AlphaFoldDB" id="A0A520KFR2"/>
<evidence type="ECO:0000259" key="1">
    <source>
        <dbReference type="Pfam" id="PF01927"/>
    </source>
</evidence>
<dbReference type="InterPro" id="IPR029060">
    <property type="entry name" value="PIN-like_dom_sf"/>
</dbReference>
<evidence type="ECO:0000313" key="2">
    <source>
        <dbReference type="EMBL" id="RZN56378.1"/>
    </source>
</evidence>
<gene>
    <name evidence="3" type="ORF">DSO09_01545</name>
    <name evidence="2" type="ORF">EF809_03125</name>
</gene>
<organism evidence="2 4">
    <name type="scientific">Thermoproteota archaeon</name>
    <dbReference type="NCBI Taxonomy" id="2056631"/>
    <lineage>
        <taxon>Archaea</taxon>
        <taxon>Thermoproteota</taxon>
    </lineage>
</organism>
<dbReference type="EMBL" id="QNVI01000016">
    <property type="protein sequence ID" value="TDA40038.1"/>
    <property type="molecule type" value="Genomic_DNA"/>
</dbReference>
<evidence type="ECO:0000313" key="4">
    <source>
        <dbReference type="Proteomes" id="UP000316080"/>
    </source>
</evidence>
<dbReference type="Pfam" id="PF01927">
    <property type="entry name" value="Mut7-C"/>
    <property type="match status" value="1"/>
</dbReference>
<dbReference type="InterPro" id="IPR002782">
    <property type="entry name" value="Mut7-C_RNAse_dom"/>
</dbReference>
<protein>
    <recommendedName>
        <fullName evidence="1">Mut7-C RNAse domain-containing protein</fullName>
    </recommendedName>
</protein>
<name>A0A520KFR2_9CREN</name>
<dbReference type="Proteomes" id="UP000316080">
    <property type="component" value="Unassembled WGS sequence"/>
</dbReference>
<evidence type="ECO:0000313" key="5">
    <source>
        <dbReference type="Proteomes" id="UP000317265"/>
    </source>
</evidence>
<dbReference type="PANTHER" id="PTHR39081:SF1">
    <property type="entry name" value="MUT7-C RNASE DOMAIN-CONTAINING PROTEIN"/>
    <property type="match status" value="1"/>
</dbReference>
<dbReference type="PANTHER" id="PTHR39081">
    <property type="entry name" value="MUT7-C DOMAIN-CONTAINING PROTEIN"/>
    <property type="match status" value="1"/>
</dbReference>
<reference evidence="3 5" key="1">
    <citation type="journal article" date="2019" name="Nat. Microbiol.">
        <title>Expanding anaerobic alkane metabolism in the domain of Archaea.</title>
        <authorList>
            <person name="Wang Y."/>
            <person name="Wegener G."/>
            <person name="Hou J."/>
            <person name="Wang F."/>
            <person name="Xiao X."/>
        </authorList>
    </citation>
    <scope>NUCLEOTIDE SEQUENCE [LARGE SCALE GENOMIC DNA]</scope>
    <source>
        <strain evidence="3">WYZ-LMO11</strain>
    </source>
</reference>
<feature type="domain" description="Mut7-C RNAse" evidence="1">
    <location>
        <begin position="1"/>
        <end position="127"/>
    </location>
</feature>
<dbReference type="Proteomes" id="UP000317265">
    <property type="component" value="Unassembled WGS sequence"/>
</dbReference>
<dbReference type="SUPFAM" id="SSF88723">
    <property type="entry name" value="PIN domain-like"/>
    <property type="match status" value="1"/>
</dbReference>
<sequence length="139" mass="16222">MKFIVDAMLGRLAKWLRLLGYDTIYDKTITDDELINIAKNEGRILLTRDEILFKKAIKQNINAKLINSTDFMRALKELDLHLDESIIGSRCILCNTILTTENSNIWKCPNCGKLYWQGKHWKDINKRIKFLKGDNYVDS</sequence>